<protein>
    <submittedName>
        <fullName evidence="2">Uncharacterized protein</fullName>
    </submittedName>
</protein>
<keyword evidence="1" id="KW-0812">Transmembrane</keyword>
<dbReference type="EMBL" id="GBRH01186903">
    <property type="protein sequence ID" value="JAE10993.1"/>
    <property type="molecule type" value="Transcribed_RNA"/>
</dbReference>
<evidence type="ECO:0000313" key="2">
    <source>
        <dbReference type="EMBL" id="JAE10993.1"/>
    </source>
</evidence>
<feature type="transmembrane region" description="Helical" evidence="1">
    <location>
        <begin position="53"/>
        <end position="72"/>
    </location>
</feature>
<name>A0A0A9FRS5_ARUDO</name>
<keyword evidence="1" id="KW-1133">Transmembrane helix</keyword>
<sequence>MPPIPLENTHELKPHFIFLLRSLMHSLLSSEIPAFDSYEPSKHSTSSSRIPPYMTFHSCIFLIIQAFSNSFVPKRPWEMT</sequence>
<dbReference type="AlphaFoldDB" id="A0A0A9FRS5"/>
<reference evidence="2" key="2">
    <citation type="journal article" date="2015" name="Data Brief">
        <title>Shoot transcriptome of the giant reed, Arundo donax.</title>
        <authorList>
            <person name="Barrero R.A."/>
            <person name="Guerrero F.D."/>
            <person name="Moolhuijzen P."/>
            <person name="Goolsby J.A."/>
            <person name="Tidwell J."/>
            <person name="Bellgard S.E."/>
            <person name="Bellgard M.I."/>
        </authorList>
    </citation>
    <scope>NUCLEOTIDE SEQUENCE</scope>
    <source>
        <tissue evidence="2">Shoot tissue taken approximately 20 cm above the soil surface</tissue>
    </source>
</reference>
<accession>A0A0A9FRS5</accession>
<reference evidence="2" key="1">
    <citation type="submission" date="2014-09" db="EMBL/GenBank/DDBJ databases">
        <authorList>
            <person name="Magalhaes I.L.F."/>
            <person name="Oliveira U."/>
            <person name="Santos F.R."/>
            <person name="Vidigal T.H.D.A."/>
            <person name="Brescovit A.D."/>
            <person name="Santos A.J."/>
        </authorList>
    </citation>
    <scope>NUCLEOTIDE SEQUENCE</scope>
    <source>
        <tissue evidence="2">Shoot tissue taken approximately 20 cm above the soil surface</tissue>
    </source>
</reference>
<proteinExistence type="predicted"/>
<keyword evidence="1" id="KW-0472">Membrane</keyword>
<organism evidence="2">
    <name type="scientific">Arundo donax</name>
    <name type="common">Giant reed</name>
    <name type="synonym">Donax arundinaceus</name>
    <dbReference type="NCBI Taxonomy" id="35708"/>
    <lineage>
        <taxon>Eukaryota</taxon>
        <taxon>Viridiplantae</taxon>
        <taxon>Streptophyta</taxon>
        <taxon>Embryophyta</taxon>
        <taxon>Tracheophyta</taxon>
        <taxon>Spermatophyta</taxon>
        <taxon>Magnoliopsida</taxon>
        <taxon>Liliopsida</taxon>
        <taxon>Poales</taxon>
        <taxon>Poaceae</taxon>
        <taxon>PACMAD clade</taxon>
        <taxon>Arundinoideae</taxon>
        <taxon>Arundineae</taxon>
        <taxon>Arundo</taxon>
    </lineage>
</organism>
<evidence type="ECO:0000256" key="1">
    <source>
        <dbReference type="SAM" id="Phobius"/>
    </source>
</evidence>